<accession>A0A2A5T5D6</accession>
<dbReference type="EMBL" id="NBYY01000010">
    <property type="protein sequence ID" value="PCS23377.1"/>
    <property type="molecule type" value="Genomic_DNA"/>
</dbReference>
<keyword evidence="2" id="KW-1185">Reference proteome</keyword>
<dbReference type="Proteomes" id="UP000219020">
    <property type="component" value="Unassembled WGS sequence"/>
</dbReference>
<organism evidence="1 2">
    <name type="scientific">Candidatus Enterovibrio escicola</name>
    <dbReference type="NCBI Taxonomy" id="1927127"/>
    <lineage>
        <taxon>Bacteria</taxon>
        <taxon>Pseudomonadati</taxon>
        <taxon>Pseudomonadota</taxon>
        <taxon>Gammaproteobacteria</taxon>
        <taxon>Vibrionales</taxon>
        <taxon>Vibrionaceae</taxon>
        <taxon>Enterovibrio</taxon>
    </lineage>
</organism>
<dbReference type="InterPro" id="IPR007922">
    <property type="entry name" value="DciA-like"/>
</dbReference>
<reference evidence="2" key="1">
    <citation type="submission" date="2017-04" db="EMBL/GenBank/DDBJ databases">
        <title>Genome evolution of the luminous symbionts of deep sea anglerfish.</title>
        <authorList>
            <person name="Hendry T.A."/>
        </authorList>
    </citation>
    <scope>NUCLEOTIDE SEQUENCE [LARGE SCALE GENOMIC DNA]</scope>
</reference>
<name>A0A2A5T5D6_9GAMM</name>
<evidence type="ECO:0000313" key="1">
    <source>
        <dbReference type="EMBL" id="PCS23377.1"/>
    </source>
</evidence>
<comment type="caution">
    <text evidence="1">The sequence shown here is derived from an EMBL/GenBank/DDBJ whole genome shotgun (WGS) entry which is preliminary data.</text>
</comment>
<protein>
    <submittedName>
        <fullName evidence="1">Zn-ribbon-containing protein</fullName>
    </submittedName>
</protein>
<sequence length="123" mass="13633">MQLQALLPEQPAKHCRVANFRDGILVIECGSSSWGTRLNYDRQTLISALRKEALPSLSTIEIKVNPELAKSTAKKVTYAPIQQRTVSHISAEYLRDVTGIVPEKIKKKLEAIATLLSNSDSTE</sequence>
<proteinExistence type="predicted"/>
<gene>
    <name evidence="1" type="ORF">BTN49_0974</name>
</gene>
<evidence type="ECO:0000313" key="2">
    <source>
        <dbReference type="Proteomes" id="UP000219020"/>
    </source>
</evidence>
<dbReference type="AlphaFoldDB" id="A0A2A5T5D6"/>
<dbReference type="Pfam" id="PF05258">
    <property type="entry name" value="DciA"/>
    <property type="match status" value="1"/>
</dbReference>